<dbReference type="PANTHER" id="PTHR47482">
    <property type="entry name" value="OS11G0632001 PROTEIN"/>
    <property type="match status" value="1"/>
</dbReference>
<feature type="compositionally biased region" description="Polar residues" evidence="1">
    <location>
        <begin position="210"/>
        <end position="229"/>
    </location>
</feature>
<feature type="region of interest" description="Disordered" evidence="1">
    <location>
        <begin position="1"/>
        <end position="34"/>
    </location>
</feature>
<feature type="region of interest" description="Disordered" evidence="1">
    <location>
        <begin position="129"/>
        <end position="149"/>
    </location>
</feature>
<dbReference type="OrthoDB" id="4953097at2759"/>
<proteinExistence type="predicted"/>
<feature type="region of interest" description="Disordered" evidence="1">
    <location>
        <begin position="203"/>
        <end position="251"/>
    </location>
</feature>
<protein>
    <recommendedName>
        <fullName evidence="4">FAR1 domain-containing protein</fullName>
    </recommendedName>
</protein>
<feature type="compositionally biased region" description="Basic residues" evidence="1">
    <location>
        <begin position="234"/>
        <end position="243"/>
    </location>
</feature>
<organism evidence="2 3">
    <name type="scientific">Claviceps purpurea (strain 20.1)</name>
    <name type="common">Ergot fungus</name>
    <name type="synonym">Sphacelia segetum</name>
    <dbReference type="NCBI Taxonomy" id="1111077"/>
    <lineage>
        <taxon>Eukaryota</taxon>
        <taxon>Fungi</taxon>
        <taxon>Dikarya</taxon>
        <taxon>Ascomycota</taxon>
        <taxon>Pezizomycotina</taxon>
        <taxon>Sordariomycetes</taxon>
        <taxon>Hypocreomycetidae</taxon>
        <taxon>Hypocreales</taxon>
        <taxon>Clavicipitaceae</taxon>
        <taxon>Claviceps</taxon>
    </lineage>
</organism>
<dbReference type="VEuPathDB" id="FungiDB:CPUR_02738"/>
<keyword evidence="3" id="KW-1185">Reference proteome</keyword>
<name>M1VV78_CLAP2</name>
<evidence type="ECO:0000313" key="2">
    <source>
        <dbReference type="EMBL" id="CCE29047.1"/>
    </source>
</evidence>
<evidence type="ECO:0000256" key="1">
    <source>
        <dbReference type="SAM" id="MobiDB-lite"/>
    </source>
</evidence>
<dbReference type="PANTHER" id="PTHR47482:SF5">
    <property type="entry name" value="FAR1 DOMAIN-CONTAINING PROTEIN"/>
    <property type="match status" value="1"/>
</dbReference>
<evidence type="ECO:0008006" key="4">
    <source>
        <dbReference type="Google" id="ProtNLM"/>
    </source>
</evidence>
<comment type="caution">
    <text evidence="2">The sequence shown here is derived from an EMBL/GenBank/DDBJ whole genome shotgun (WGS) entry which is preliminary data.</text>
</comment>
<dbReference type="Proteomes" id="UP000016801">
    <property type="component" value="Unassembled WGS sequence"/>
</dbReference>
<accession>M1VV78</accession>
<dbReference type="HOGENOM" id="CLU_096856_0_0_1"/>
<gene>
    <name evidence="2" type="ORF">CPUR_02738</name>
</gene>
<dbReference type="EMBL" id="CAGA01000011">
    <property type="protein sequence ID" value="CCE29047.1"/>
    <property type="molecule type" value="Genomic_DNA"/>
</dbReference>
<dbReference type="AlphaFoldDB" id="M1VV78"/>
<sequence>MESQRIPKVVANDAEAEAIPAEQASSEEMPQIPDLPQSTQFDSFDDLYDFLQSFHRDNGAALTKDRTRKKAGVMTSCVFVCDRGSRRPSASAGLRNTTTQKIDCPFKIVASTSKRAQWKWTYHVKVGQHNHGPSVDPSAHNIHRRRTPAQREVAKQVYRDRNVRPRELMKIVKDVEKRPSYFRDRDIYNDRVRIKLDALRGKTPTHRETVTATQQSQPEESIVSTQGSSAGVRRSLRRGRGTHSRWGDALE</sequence>
<evidence type="ECO:0000313" key="3">
    <source>
        <dbReference type="Proteomes" id="UP000016801"/>
    </source>
</evidence>
<reference evidence="2 3" key="1">
    <citation type="journal article" date="2013" name="PLoS Genet.">
        <title>Plant-symbiotic fungi as chemical engineers: Multi-genome analysis of the Clavicipitaceae reveals dynamics of alkaloid loci.</title>
        <authorList>
            <person name="Schardl C.L."/>
            <person name="Young C.A."/>
            <person name="Hesse U."/>
            <person name="Amyotte S.G."/>
            <person name="Andreeva K."/>
            <person name="Calie P.J."/>
            <person name="Fleetwood D.J."/>
            <person name="Haws D.C."/>
            <person name="Moore N."/>
            <person name="Oeser B."/>
            <person name="Panaccione D.G."/>
            <person name="Schweri K.K."/>
            <person name="Voisey C.R."/>
            <person name="Farman M.L."/>
            <person name="Jaromczyk J.W."/>
            <person name="Roe B.A."/>
            <person name="O'Sullivan D.M."/>
            <person name="Scott B."/>
            <person name="Tudzynski P."/>
            <person name="An Z."/>
            <person name="Arnaoudova E.G."/>
            <person name="Bullock C.T."/>
            <person name="Charlton N.D."/>
            <person name="Chen L."/>
            <person name="Cox M."/>
            <person name="Dinkins R.D."/>
            <person name="Florea S."/>
            <person name="Glenn A.E."/>
            <person name="Gordon A."/>
            <person name="Gueldener U."/>
            <person name="Harris D.R."/>
            <person name="Hollin W."/>
            <person name="Jaromczyk J."/>
            <person name="Johnson R.D."/>
            <person name="Khan A.K."/>
            <person name="Leistner E."/>
            <person name="Leuchtmann A."/>
            <person name="Li C."/>
            <person name="Liu J."/>
            <person name="Liu J."/>
            <person name="Liu M."/>
            <person name="Mace W."/>
            <person name="Machado C."/>
            <person name="Nagabhyru P."/>
            <person name="Pan J."/>
            <person name="Schmid J."/>
            <person name="Sugawara K."/>
            <person name="Steiner U."/>
            <person name="Takach J.E."/>
            <person name="Tanaka E."/>
            <person name="Webb J.S."/>
            <person name="Wilson E.V."/>
            <person name="Wiseman J.L."/>
            <person name="Yoshida R."/>
            <person name="Zeng Z."/>
        </authorList>
    </citation>
    <scope>NUCLEOTIDE SEQUENCE [LARGE SCALE GENOMIC DNA]</scope>
    <source>
        <strain evidence="2 3">20.1</strain>
    </source>
</reference>